<dbReference type="EMBL" id="CP069103">
    <property type="protein sequence ID" value="QSS51681.1"/>
    <property type="molecule type" value="Genomic_DNA"/>
</dbReference>
<protein>
    <submittedName>
        <fullName evidence="1">Uncharacterized protein</fullName>
    </submittedName>
</protein>
<evidence type="ECO:0000313" key="2">
    <source>
        <dbReference type="Proteomes" id="UP000663419"/>
    </source>
</evidence>
<dbReference type="Proteomes" id="UP000663419">
    <property type="component" value="Chromosome 2"/>
</dbReference>
<organism evidence="1 2">
    <name type="scientific">Ajellomyces capsulatus (strain H88)</name>
    <name type="common">Darling's disease fungus</name>
    <name type="synonym">Histoplasma capsulatum</name>
    <dbReference type="NCBI Taxonomy" id="544711"/>
    <lineage>
        <taxon>Eukaryota</taxon>
        <taxon>Fungi</taxon>
        <taxon>Dikarya</taxon>
        <taxon>Ascomycota</taxon>
        <taxon>Pezizomycotina</taxon>
        <taxon>Eurotiomycetes</taxon>
        <taxon>Eurotiomycetidae</taxon>
        <taxon>Onygenales</taxon>
        <taxon>Ajellomycetaceae</taxon>
        <taxon>Histoplasma</taxon>
    </lineage>
</organism>
<proteinExistence type="predicted"/>
<sequence length="79" mass="8374">MCACGNYSHNQSLLARCSCCGCSGICGLPCATASRGLVILEPAHGKANPIDRGAVSLSWSLDMRQCVILFCIRESIRPS</sequence>
<reference evidence="1" key="1">
    <citation type="submission" date="2021-01" db="EMBL/GenBank/DDBJ databases">
        <title>Chromosome-level genome assembly of a human fungal pathogen reveals clustering of transcriptionally co-regulated genes.</title>
        <authorList>
            <person name="Voorhies M."/>
            <person name="Cohen S."/>
            <person name="Shea T.P."/>
            <person name="Petrus S."/>
            <person name="Munoz J.F."/>
            <person name="Poplawski S."/>
            <person name="Goldman W.E."/>
            <person name="Michael T."/>
            <person name="Cuomo C.A."/>
            <person name="Sil A."/>
            <person name="Beyhan S."/>
        </authorList>
    </citation>
    <scope>NUCLEOTIDE SEQUENCE</scope>
    <source>
        <strain evidence="1">H88</strain>
    </source>
</reference>
<accession>A0A8A1LD28</accession>
<gene>
    <name evidence="1" type="ORF">I7I53_07060</name>
</gene>
<dbReference type="VEuPathDB" id="FungiDB:I7I53_07060"/>
<dbReference type="AlphaFoldDB" id="A0A8A1LD28"/>
<evidence type="ECO:0000313" key="1">
    <source>
        <dbReference type="EMBL" id="QSS51681.1"/>
    </source>
</evidence>
<name>A0A8A1LD28_AJEC8</name>